<dbReference type="GO" id="GO:0046872">
    <property type="term" value="F:metal ion binding"/>
    <property type="evidence" value="ECO:0007669"/>
    <property type="project" value="UniProtKB-KW"/>
</dbReference>
<evidence type="ECO:0000256" key="3">
    <source>
        <dbReference type="ARBA" id="ARBA00022617"/>
    </source>
</evidence>
<organism evidence="10 11">
    <name type="scientific">Tricholomella constricta</name>
    <dbReference type="NCBI Taxonomy" id="117010"/>
    <lineage>
        <taxon>Eukaryota</taxon>
        <taxon>Fungi</taxon>
        <taxon>Dikarya</taxon>
        <taxon>Basidiomycota</taxon>
        <taxon>Agaricomycotina</taxon>
        <taxon>Agaricomycetes</taxon>
        <taxon>Agaricomycetidae</taxon>
        <taxon>Agaricales</taxon>
        <taxon>Tricholomatineae</taxon>
        <taxon>Lyophyllaceae</taxon>
        <taxon>Tricholomella</taxon>
    </lineage>
</organism>
<proteinExistence type="inferred from homology"/>
<evidence type="ECO:0000256" key="8">
    <source>
        <dbReference type="SAM" id="SignalP"/>
    </source>
</evidence>
<comment type="similarity">
    <text evidence="7">Belongs to the chloroperoxidase family.</text>
</comment>
<dbReference type="Gene3D" id="1.10.489.10">
    <property type="entry name" value="Chloroperoxidase-like"/>
    <property type="match status" value="1"/>
</dbReference>
<sequence length="366" mass="39301">MVVSSVLVILAASLPALAFPNLASRHQTGMPIVAPPRPTDTGSIPIPDPAHPFLAPGPYDLRGPCPGLNTLANHGYLPRNGVATFEEIVIATTHVYNMDYDLASALTAFGMLARGNAYIDKLSIGLESSLVPPLPGQIDGPVARGLAAHGRFEGDVSMTRQDAAIGDNRNFQADLYNQLLSLVDQFGDNSTVTGPRSIVNLRVMQEFKFKRFTDSQMVDKQLEYHVGRLLLSYGEAAFTLNFFANGTDGILTVPTMTSFFRDQKFPANWRRRPSAGTLDIIGNDAINIFLAHPVLPGANDANGTYVPDNTPIDACALYNNLAADNVPAVFLNTTGLLRQNVDFLLNAIHNSFSSCPAAVPHGAANV</sequence>
<dbReference type="OrthoDB" id="2542103at2759"/>
<keyword evidence="2" id="KW-0575">Peroxidase</keyword>
<dbReference type="PROSITE" id="PS51405">
    <property type="entry name" value="HEME_HALOPEROXIDASE"/>
    <property type="match status" value="1"/>
</dbReference>
<dbReference type="PANTHER" id="PTHR33577">
    <property type="entry name" value="STERIGMATOCYSTIN BIOSYNTHESIS PEROXIDASE STCC-RELATED"/>
    <property type="match status" value="1"/>
</dbReference>
<dbReference type="Proteomes" id="UP000565441">
    <property type="component" value="Unassembled WGS sequence"/>
</dbReference>
<dbReference type="Pfam" id="PF01328">
    <property type="entry name" value="Peroxidase_2"/>
    <property type="match status" value="1"/>
</dbReference>
<dbReference type="GO" id="GO:0004601">
    <property type="term" value="F:peroxidase activity"/>
    <property type="evidence" value="ECO:0007669"/>
    <property type="project" value="UniProtKB-KW"/>
</dbReference>
<evidence type="ECO:0000256" key="1">
    <source>
        <dbReference type="ARBA" id="ARBA00001970"/>
    </source>
</evidence>
<feature type="domain" description="Heme haloperoxidase family profile" evidence="9">
    <location>
        <begin position="49"/>
        <end position="282"/>
    </location>
</feature>
<name>A0A8H5HBJ4_9AGAR</name>
<feature type="signal peptide" evidence="8">
    <location>
        <begin position="1"/>
        <end position="18"/>
    </location>
</feature>
<dbReference type="EMBL" id="JAACJP010000014">
    <property type="protein sequence ID" value="KAF5380171.1"/>
    <property type="molecule type" value="Genomic_DNA"/>
</dbReference>
<evidence type="ECO:0000256" key="2">
    <source>
        <dbReference type="ARBA" id="ARBA00022559"/>
    </source>
</evidence>
<evidence type="ECO:0000256" key="4">
    <source>
        <dbReference type="ARBA" id="ARBA00022723"/>
    </source>
</evidence>
<evidence type="ECO:0000259" key="9">
    <source>
        <dbReference type="PROSITE" id="PS51405"/>
    </source>
</evidence>
<evidence type="ECO:0000256" key="7">
    <source>
        <dbReference type="ARBA" id="ARBA00025795"/>
    </source>
</evidence>
<dbReference type="PANTHER" id="PTHR33577:SF16">
    <property type="entry name" value="HEME HALOPEROXIDASE FAMILY PROFILE DOMAIN-CONTAINING PROTEIN"/>
    <property type="match status" value="1"/>
</dbReference>
<gene>
    <name evidence="10" type="ORF">D9615_006106</name>
</gene>
<accession>A0A8H5HBJ4</accession>
<evidence type="ECO:0000313" key="11">
    <source>
        <dbReference type="Proteomes" id="UP000565441"/>
    </source>
</evidence>
<dbReference type="InterPro" id="IPR000028">
    <property type="entry name" value="Chloroperoxidase"/>
</dbReference>
<evidence type="ECO:0000313" key="10">
    <source>
        <dbReference type="EMBL" id="KAF5380171.1"/>
    </source>
</evidence>
<dbReference type="SUPFAM" id="SSF47571">
    <property type="entry name" value="Cloroperoxidase"/>
    <property type="match status" value="1"/>
</dbReference>
<keyword evidence="11" id="KW-1185">Reference proteome</keyword>
<dbReference type="InterPro" id="IPR036851">
    <property type="entry name" value="Chloroperoxidase-like_sf"/>
</dbReference>
<keyword evidence="6" id="KW-0408">Iron</keyword>
<comment type="caution">
    <text evidence="10">The sequence shown here is derived from an EMBL/GenBank/DDBJ whole genome shotgun (WGS) entry which is preliminary data.</text>
</comment>
<keyword evidence="5" id="KW-0560">Oxidoreductase</keyword>
<keyword evidence="3" id="KW-0349">Heme</keyword>
<evidence type="ECO:0000256" key="6">
    <source>
        <dbReference type="ARBA" id="ARBA00023004"/>
    </source>
</evidence>
<keyword evidence="8" id="KW-0732">Signal</keyword>
<protein>
    <recommendedName>
        <fullName evidence="9">Heme haloperoxidase family profile domain-containing protein</fullName>
    </recommendedName>
</protein>
<feature type="chain" id="PRO_5034930754" description="Heme haloperoxidase family profile domain-containing protein" evidence="8">
    <location>
        <begin position="19"/>
        <end position="366"/>
    </location>
</feature>
<reference evidence="10 11" key="1">
    <citation type="journal article" date="2020" name="ISME J.">
        <title>Uncovering the hidden diversity of litter-decomposition mechanisms in mushroom-forming fungi.</title>
        <authorList>
            <person name="Floudas D."/>
            <person name="Bentzer J."/>
            <person name="Ahren D."/>
            <person name="Johansson T."/>
            <person name="Persson P."/>
            <person name="Tunlid A."/>
        </authorList>
    </citation>
    <scope>NUCLEOTIDE SEQUENCE [LARGE SCALE GENOMIC DNA]</scope>
    <source>
        <strain evidence="10 11">CBS 661.87</strain>
    </source>
</reference>
<comment type="cofactor">
    <cofactor evidence="1">
        <name>heme b</name>
        <dbReference type="ChEBI" id="CHEBI:60344"/>
    </cofactor>
</comment>
<keyword evidence="4" id="KW-0479">Metal-binding</keyword>
<evidence type="ECO:0000256" key="5">
    <source>
        <dbReference type="ARBA" id="ARBA00023002"/>
    </source>
</evidence>
<dbReference type="AlphaFoldDB" id="A0A8H5HBJ4"/>